<reference evidence="3 4" key="1">
    <citation type="submission" date="2020-01" db="EMBL/GenBank/DDBJ databases">
        <authorList>
            <consortium name="DOE Joint Genome Institute"/>
            <person name="Haridas S."/>
            <person name="Albert R."/>
            <person name="Binder M."/>
            <person name="Bloem J."/>
            <person name="Labutti K."/>
            <person name="Salamov A."/>
            <person name="Andreopoulos B."/>
            <person name="Baker S.E."/>
            <person name="Barry K."/>
            <person name="Bills G."/>
            <person name="Bluhm B.H."/>
            <person name="Cannon C."/>
            <person name="Castanera R."/>
            <person name="Culley D.E."/>
            <person name="Daum C."/>
            <person name="Ezra D."/>
            <person name="Gonzalez J.B."/>
            <person name="Henrissat B."/>
            <person name="Kuo A."/>
            <person name="Liang C."/>
            <person name="Lipzen A."/>
            <person name="Lutzoni F."/>
            <person name="Magnuson J."/>
            <person name="Mondo S."/>
            <person name="Nolan M."/>
            <person name="Ohm R."/>
            <person name="Pangilinan J."/>
            <person name="Park H.-J.H."/>
            <person name="Ramirez L."/>
            <person name="Alfaro M."/>
            <person name="Sun H."/>
            <person name="Tritt A."/>
            <person name="Yoshinaga Y."/>
            <person name="Zwiers L.-H.L."/>
            <person name="Turgeon B.G."/>
            <person name="Goodwin S.B."/>
            <person name="Spatafora J.W."/>
            <person name="Crous P.W."/>
            <person name="Grigoriev I.V."/>
        </authorList>
    </citation>
    <scope>NUCLEOTIDE SEQUENCE [LARGE SCALE GENOMIC DNA]</scope>
    <source>
        <strain evidence="3 4">CBS 611.86</strain>
    </source>
</reference>
<dbReference type="Proteomes" id="UP000481861">
    <property type="component" value="Unassembled WGS sequence"/>
</dbReference>
<sequence length="210" mass="23043">MAGERSGSGRDARLPDAVGGDGGRRRWRAGLHGRAESQPGGAKARDLSIQHNIRGPRAAAVVLFCGCLLPDQTSDRVLLTWEPAACYARVNWMGWLVYLPLSNPSSRRRCSLRLLASGLCGCWWRATSSTARRANKSAATGTAPGGQNHNDRAQNAERRTTTGVRRHSRRRRFFFFCCVATAARLLALLCSVRCTLHSRQALFRSSPGRP</sequence>
<evidence type="ECO:0000313" key="4">
    <source>
        <dbReference type="Proteomes" id="UP000481861"/>
    </source>
</evidence>
<feature type="transmembrane region" description="Helical" evidence="2">
    <location>
        <begin position="173"/>
        <end position="189"/>
    </location>
</feature>
<dbReference type="EMBL" id="JAADJZ010000006">
    <property type="protein sequence ID" value="KAF2874224.1"/>
    <property type="molecule type" value="Genomic_DNA"/>
</dbReference>
<protein>
    <submittedName>
        <fullName evidence="3">Uncharacterized protein</fullName>
    </submittedName>
</protein>
<evidence type="ECO:0000313" key="3">
    <source>
        <dbReference type="EMBL" id="KAF2874224.1"/>
    </source>
</evidence>
<keyword evidence="2" id="KW-0812">Transmembrane</keyword>
<keyword evidence="2" id="KW-1133">Transmembrane helix</keyword>
<feature type="region of interest" description="Disordered" evidence="1">
    <location>
        <begin position="134"/>
        <end position="164"/>
    </location>
</feature>
<comment type="caution">
    <text evidence="3">The sequence shown here is derived from an EMBL/GenBank/DDBJ whole genome shotgun (WGS) entry which is preliminary data.</text>
</comment>
<dbReference type="AlphaFoldDB" id="A0A7C8MPS1"/>
<evidence type="ECO:0000256" key="2">
    <source>
        <dbReference type="SAM" id="Phobius"/>
    </source>
</evidence>
<accession>A0A7C8MPS1</accession>
<feature type="compositionally biased region" description="Basic and acidic residues" evidence="1">
    <location>
        <begin position="149"/>
        <end position="160"/>
    </location>
</feature>
<keyword evidence="4" id="KW-1185">Reference proteome</keyword>
<organism evidence="3 4">
    <name type="scientific">Massariosphaeria phaeospora</name>
    <dbReference type="NCBI Taxonomy" id="100035"/>
    <lineage>
        <taxon>Eukaryota</taxon>
        <taxon>Fungi</taxon>
        <taxon>Dikarya</taxon>
        <taxon>Ascomycota</taxon>
        <taxon>Pezizomycotina</taxon>
        <taxon>Dothideomycetes</taxon>
        <taxon>Pleosporomycetidae</taxon>
        <taxon>Pleosporales</taxon>
        <taxon>Pleosporales incertae sedis</taxon>
        <taxon>Massariosphaeria</taxon>
    </lineage>
</organism>
<evidence type="ECO:0000256" key="1">
    <source>
        <dbReference type="SAM" id="MobiDB-lite"/>
    </source>
</evidence>
<feature type="region of interest" description="Disordered" evidence="1">
    <location>
        <begin position="1"/>
        <end position="25"/>
    </location>
</feature>
<name>A0A7C8MPS1_9PLEO</name>
<feature type="compositionally biased region" description="Polar residues" evidence="1">
    <location>
        <begin position="134"/>
        <end position="148"/>
    </location>
</feature>
<keyword evidence="2" id="KW-0472">Membrane</keyword>
<proteinExistence type="predicted"/>
<gene>
    <name evidence="3" type="ORF">BDV95DRAFT_327263</name>
</gene>